<dbReference type="InterPro" id="IPR038135">
    <property type="entry name" value="Methylthiotransferase_N_sf"/>
</dbReference>
<dbReference type="EC" id="2.8.4.3" evidence="10 11"/>
<evidence type="ECO:0000256" key="1">
    <source>
        <dbReference type="ARBA" id="ARBA00003234"/>
    </source>
</evidence>
<dbReference type="SMART" id="SM00729">
    <property type="entry name" value="Elp3"/>
    <property type="match status" value="1"/>
</dbReference>
<dbReference type="Gene3D" id="3.80.30.20">
    <property type="entry name" value="tm_1862 like domain"/>
    <property type="match status" value="1"/>
</dbReference>
<feature type="binding site" evidence="11">
    <location>
        <position position="173"/>
    </location>
    <ligand>
        <name>[4Fe-4S] cluster</name>
        <dbReference type="ChEBI" id="CHEBI:49883"/>
        <label>2</label>
        <note>4Fe-4S-S-AdoMet</note>
    </ligand>
</feature>
<feature type="binding site" evidence="11">
    <location>
        <position position="180"/>
    </location>
    <ligand>
        <name>[4Fe-4S] cluster</name>
        <dbReference type="ChEBI" id="CHEBI:49883"/>
        <label>2</label>
        <note>4Fe-4S-S-AdoMet</note>
    </ligand>
</feature>
<dbReference type="FunFam" id="3.40.50.12160:FF:000006">
    <property type="entry name" value="tRNA-2-methylthio-N(6)-dimethylallyladenosine synthase"/>
    <property type="match status" value="1"/>
</dbReference>
<dbReference type="SUPFAM" id="SSF102114">
    <property type="entry name" value="Radical SAM enzymes"/>
    <property type="match status" value="1"/>
</dbReference>
<gene>
    <name evidence="11" type="primary">miaB</name>
    <name evidence="15" type="ORF">BBF96_04130</name>
</gene>
<evidence type="ECO:0000259" key="13">
    <source>
        <dbReference type="PROSITE" id="PS51449"/>
    </source>
</evidence>
<dbReference type="GO" id="GO:0005829">
    <property type="term" value="C:cytosol"/>
    <property type="evidence" value="ECO:0007669"/>
    <property type="project" value="TreeGrafter"/>
</dbReference>
<keyword evidence="9 11" id="KW-0411">Iron-sulfur</keyword>
<dbReference type="InterPro" id="IPR005839">
    <property type="entry name" value="Methylthiotransferase"/>
</dbReference>
<dbReference type="PANTHER" id="PTHR43020">
    <property type="entry name" value="CDK5 REGULATORY SUBUNIT-ASSOCIATED PROTEIN 1"/>
    <property type="match status" value="1"/>
</dbReference>
<evidence type="ECO:0000259" key="14">
    <source>
        <dbReference type="PROSITE" id="PS51918"/>
    </source>
</evidence>
<comment type="function">
    <text evidence="1 11">Catalyzes the methylthiolation of N6-(dimethylallyl)adenosine (i(6)A), leading to the formation of 2-methylthio-N6-(dimethylallyl)adenosine (ms(2)i(6)A) at position 37 in tRNAs that read codons beginning with uridine.</text>
</comment>
<comment type="cofactor">
    <cofactor evidence="11">
        <name>[4Fe-4S] cluster</name>
        <dbReference type="ChEBI" id="CHEBI:49883"/>
    </cofactor>
    <text evidence="11">Binds 2 [4Fe-4S] clusters. One cluster is coordinated with 3 cysteines and an exchangeable S-adenosyl-L-methionine.</text>
</comment>
<sequence length="462" mass="53452">MIKTKVKKYMVGRFTMKGFYHIITYGCQMNEHDSERLAGQLRELGYSSIDDYTKADIIILNTCCVRENAELKVFGKIGELKALKRKKPDLIIGIAGCMMQQENVVEELLKKYPHVDLIFGTHNIHQLGDLVRKVIEKRKRIVEVWDEGRELIPELPSERKSPFQAWVSIILGCNNFCTYCIVPYVRGRERSRPMEDIIREVKRLVADGVIEITLLGQNVNSYGKDFKNCKVGFADLLKELDKIEGLKRIRYMTSHPRDFSDKLIETIRDSKKVCEHFHLPMQSGSSRILKKMNRGYTQESYLELIRKIREAVPEASITTDFIVGFPGETEEDFAETLKVVEMVEFDAAYTFMYSPRSGTPAAKFEDQISEEVKKERLQRLMELQAEKSLKKNKKLEGQIVEVLVEGESKSNPERFQGRTRTNKLVLFDKKDEDLTGKLVNIRINRAQSWNLYGEIVKGFRVL</sequence>
<comment type="similarity">
    <text evidence="11">Belongs to the methylthiotransferase family. MiaB subfamily.</text>
</comment>
<dbReference type="GO" id="GO:0046872">
    <property type="term" value="F:metal ion binding"/>
    <property type="evidence" value="ECO:0007669"/>
    <property type="project" value="UniProtKB-KW"/>
</dbReference>
<evidence type="ECO:0000256" key="2">
    <source>
        <dbReference type="ARBA" id="ARBA00022485"/>
    </source>
</evidence>
<dbReference type="PROSITE" id="PS51918">
    <property type="entry name" value="RADICAL_SAM"/>
    <property type="match status" value="1"/>
</dbReference>
<dbReference type="PROSITE" id="PS50926">
    <property type="entry name" value="TRAM"/>
    <property type="match status" value="1"/>
</dbReference>
<evidence type="ECO:0000256" key="4">
    <source>
        <dbReference type="ARBA" id="ARBA00022679"/>
    </source>
</evidence>
<dbReference type="Pfam" id="PF01938">
    <property type="entry name" value="TRAM"/>
    <property type="match status" value="1"/>
</dbReference>
<keyword evidence="7 11" id="KW-0479">Metal-binding</keyword>
<dbReference type="Pfam" id="PF00919">
    <property type="entry name" value="UPF0004"/>
    <property type="match status" value="1"/>
</dbReference>
<proteinExistence type="inferred from homology"/>
<keyword evidence="2 11" id="KW-0004">4Fe-4S</keyword>
<dbReference type="SFLD" id="SFLDG01082">
    <property type="entry name" value="B12-binding_domain_containing"/>
    <property type="match status" value="1"/>
</dbReference>
<dbReference type="InterPro" id="IPR006638">
    <property type="entry name" value="Elp3/MiaA/NifB-like_rSAM"/>
</dbReference>
<dbReference type="GO" id="GO:0035597">
    <property type="term" value="F:tRNA-2-methylthio-N(6)-dimethylallyladenosine(37) synthase activity"/>
    <property type="evidence" value="ECO:0007669"/>
    <property type="project" value="UniProtKB-EC"/>
</dbReference>
<name>A0A3S9SWE5_9FIRM</name>
<evidence type="ECO:0000313" key="15">
    <source>
        <dbReference type="EMBL" id="AZR72647.1"/>
    </source>
</evidence>
<keyword evidence="16" id="KW-1185">Reference proteome</keyword>
<feature type="domain" description="MTTase N-terminal" evidence="13">
    <location>
        <begin position="18"/>
        <end position="136"/>
    </location>
</feature>
<evidence type="ECO:0000256" key="6">
    <source>
        <dbReference type="ARBA" id="ARBA00022694"/>
    </source>
</evidence>
<comment type="subunit">
    <text evidence="11">Monomer.</text>
</comment>
<evidence type="ECO:0000256" key="10">
    <source>
        <dbReference type="ARBA" id="ARBA00033765"/>
    </source>
</evidence>
<dbReference type="Proteomes" id="UP000267250">
    <property type="component" value="Chromosome"/>
</dbReference>
<dbReference type="EMBL" id="CP016379">
    <property type="protein sequence ID" value="AZR72647.1"/>
    <property type="molecule type" value="Genomic_DNA"/>
</dbReference>
<accession>A0A3S9SWE5</accession>
<dbReference type="AlphaFoldDB" id="A0A3S9SWE5"/>
<dbReference type="PROSITE" id="PS51449">
    <property type="entry name" value="MTTASE_N"/>
    <property type="match status" value="1"/>
</dbReference>
<dbReference type="PANTHER" id="PTHR43020:SF2">
    <property type="entry name" value="MITOCHONDRIAL TRNA METHYLTHIOTRANSFERASE CDK5RAP1"/>
    <property type="match status" value="1"/>
</dbReference>
<dbReference type="SFLD" id="SFLDF00273">
    <property type="entry name" value="(dimethylallyl)adenosine_tRNA"/>
    <property type="match status" value="1"/>
</dbReference>
<feature type="binding site" evidence="11">
    <location>
        <position position="177"/>
    </location>
    <ligand>
        <name>[4Fe-4S] cluster</name>
        <dbReference type="ChEBI" id="CHEBI:49883"/>
        <label>2</label>
        <note>4Fe-4S-S-AdoMet</note>
    </ligand>
</feature>
<evidence type="ECO:0000256" key="5">
    <source>
        <dbReference type="ARBA" id="ARBA00022691"/>
    </source>
</evidence>
<evidence type="ECO:0000256" key="3">
    <source>
        <dbReference type="ARBA" id="ARBA00022490"/>
    </source>
</evidence>
<evidence type="ECO:0000256" key="9">
    <source>
        <dbReference type="ARBA" id="ARBA00023014"/>
    </source>
</evidence>
<keyword evidence="5 11" id="KW-0949">S-adenosyl-L-methionine</keyword>
<feature type="domain" description="Radical SAM core" evidence="14">
    <location>
        <begin position="159"/>
        <end position="390"/>
    </location>
</feature>
<dbReference type="FunFam" id="3.80.30.20:FF:000001">
    <property type="entry name" value="tRNA-2-methylthio-N(6)-dimethylallyladenosine synthase 2"/>
    <property type="match status" value="1"/>
</dbReference>
<dbReference type="PROSITE" id="PS01278">
    <property type="entry name" value="MTTASE_RADICAL"/>
    <property type="match status" value="1"/>
</dbReference>
<evidence type="ECO:0000259" key="12">
    <source>
        <dbReference type="PROSITE" id="PS50926"/>
    </source>
</evidence>
<comment type="catalytic activity">
    <reaction evidence="11">
        <text>N(6)-dimethylallyladenosine(37) in tRNA + (sulfur carrier)-SH + AH2 + 2 S-adenosyl-L-methionine = 2-methylsulfanyl-N(6)-dimethylallyladenosine(37) in tRNA + (sulfur carrier)-H + 5'-deoxyadenosine + L-methionine + A + S-adenosyl-L-homocysteine + 2 H(+)</text>
        <dbReference type="Rhea" id="RHEA:37067"/>
        <dbReference type="Rhea" id="RHEA-COMP:10375"/>
        <dbReference type="Rhea" id="RHEA-COMP:10376"/>
        <dbReference type="Rhea" id="RHEA-COMP:14737"/>
        <dbReference type="Rhea" id="RHEA-COMP:14739"/>
        <dbReference type="ChEBI" id="CHEBI:13193"/>
        <dbReference type="ChEBI" id="CHEBI:15378"/>
        <dbReference type="ChEBI" id="CHEBI:17319"/>
        <dbReference type="ChEBI" id="CHEBI:17499"/>
        <dbReference type="ChEBI" id="CHEBI:29917"/>
        <dbReference type="ChEBI" id="CHEBI:57844"/>
        <dbReference type="ChEBI" id="CHEBI:57856"/>
        <dbReference type="ChEBI" id="CHEBI:59789"/>
        <dbReference type="ChEBI" id="CHEBI:64428"/>
        <dbReference type="ChEBI" id="CHEBI:74415"/>
        <dbReference type="ChEBI" id="CHEBI:74417"/>
        <dbReference type="EC" id="2.8.4.3"/>
    </reaction>
</comment>
<dbReference type="HAMAP" id="MF_01864">
    <property type="entry name" value="tRNA_metthiotr_MiaB"/>
    <property type="match status" value="1"/>
</dbReference>
<dbReference type="InterPro" id="IPR002792">
    <property type="entry name" value="TRAM_dom"/>
</dbReference>
<keyword evidence="3 11" id="KW-0963">Cytoplasm</keyword>
<keyword evidence="6 11" id="KW-0819">tRNA processing</keyword>
<dbReference type="InterPro" id="IPR006463">
    <property type="entry name" value="MiaB_methiolase"/>
</dbReference>
<dbReference type="CDD" id="cd01335">
    <property type="entry name" value="Radical_SAM"/>
    <property type="match status" value="1"/>
</dbReference>
<keyword evidence="4 11" id="KW-0808">Transferase</keyword>
<dbReference type="GO" id="GO:0051539">
    <property type="term" value="F:4 iron, 4 sulfur cluster binding"/>
    <property type="evidence" value="ECO:0007669"/>
    <property type="project" value="UniProtKB-UniRule"/>
</dbReference>
<feature type="binding site" evidence="11">
    <location>
        <position position="97"/>
    </location>
    <ligand>
        <name>[4Fe-4S] cluster</name>
        <dbReference type="ChEBI" id="CHEBI:49883"/>
        <label>1</label>
    </ligand>
</feature>
<dbReference type="SFLD" id="SFLDS00029">
    <property type="entry name" value="Radical_SAM"/>
    <property type="match status" value="1"/>
</dbReference>
<feature type="binding site" evidence="11">
    <location>
        <position position="63"/>
    </location>
    <ligand>
        <name>[4Fe-4S] cluster</name>
        <dbReference type="ChEBI" id="CHEBI:49883"/>
        <label>1</label>
    </ligand>
</feature>
<evidence type="ECO:0000313" key="16">
    <source>
        <dbReference type="Proteomes" id="UP000267250"/>
    </source>
</evidence>
<dbReference type="InterPro" id="IPR013848">
    <property type="entry name" value="Methylthiotransferase_N"/>
</dbReference>
<dbReference type="SFLD" id="SFLDG01061">
    <property type="entry name" value="methylthiotransferase"/>
    <property type="match status" value="1"/>
</dbReference>
<dbReference type="NCBIfam" id="TIGR00089">
    <property type="entry name" value="MiaB/RimO family radical SAM methylthiotransferase"/>
    <property type="match status" value="1"/>
</dbReference>
<dbReference type="InterPro" id="IPR058240">
    <property type="entry name" value="rSAM_sf"/>
</dbReference>
<reference evidence="15 16" key="1">
    <citation type="submission" date="2016-07" db="EMBL/GenBank/DDBJ databases">
        <title>Genome and transcriptome analysis of iron-reducing fermentative bacteria Anoxybacter fermentans.</title>
        <authorList>
            <person name="Zeng X."/>
            <person name="Shao Z."/>
        </authorList>
    </citation>
    <scope>NUCLEOTIDE SEQUENCE [LARGE SCALE GENOMIC DNA]</scope>
    <source>
        <strain evidence="15 16">DY22613</strain>
    </source>
</reference>
<dbReference type="Gene3D" id="3.40.50.12160">
    <property type="entry name" value="Methylthiotransferase, N-terminal domain"/>
    <property type="match status" value="1"/>
</dbReference>
<comment type="subcellular location">
    <subcellularLocation>
        <location evidence="11">Cytoplasm</location>
    </subcellularLocation>
</comment>
<dbReference type="Pfam" id="PF04055">
    <property type="entry name" value="Radical_SAM"/>
    <property type="match status" value="1"/>
</dbReference>
<dbReference type="InterPro" id="IPR023404">
    <property type="entry name" value="rSAM_horseshoe"/>
</dbReference>
<keyword evidence="8 11" id="KW-0408">Iron</keyword>
<feature type="binding site" evidence="11">
    <location>
        <position position="27"/>
    </location>
    <ligand>
        <name>[4Fe-4S] cluster</name>
        <dbReference type="ChEBI" id="CHEBI:49883"/>
        <label>1</label>
    </ligand>
</feature>
<feature type="domain" description="TRAM" evidence="12">
    <location>
        <begin position="393"/>
        <end position="457"/>
    </location>
</feature>
<organism evidence="15 16">
    <name type="scientific">Anoxybacter fermentans</name>
    <dbReference type="NCBI Taxonomy" id="1323375"/>
    <lineage>
        <taxon>Bacteria</taxon>
        <taxon>Bacillati</taxon>
        <taxon>Bacillota</taxon>
        <taxon>Clostridia</taxon>
        <taxon>Halanaerobiales</taxon>
        <taxon>Anoxybacter</taxon>
    </lineage>
</organism>
<dbReference type="NCBIfam" id="TIGR01574">
    <property type="entry name" value="miaB-methiolase"/>
    <property type="match status" value="1"/>
</dbReference>
<dbReference type="InterPro" id="IPR007197">
    <property type="entry name" value="rSAM"/>
</dbReference>
<dbReference type="KEGG" id="aft:BBF96_04130"/>
<protein>
    <recommendedName>
        <fullName evidence="10 11">tRNA-2-methylthio-N(6)-dimethylallyladenosine synthase</fullName>
        <ecNumber evidence="10 11">2.8.4.3</ecNumber>
    </recommendedName>
    <alternativeName>
        <fullName evidence="11">(Dimethylallyl)adenosine tRNA methylthiotransferase MiaB</fullName>
    </alternativeName>
    <alternativeName>
        <fullName evidence="11">tRNA-i(6)A37 methylthiotransferase</fullName>
    </alternativeName>
</protein>
<evidence type="ECO:0000256" key="11">
    <source>
        <dbReference type="HAMAP-Rule" id="MF_01864"/>
    </source>
</evidence>
<evidence type="ECO:0000256" key="8">
    <source>
        <dbReference type="ARBA" id="ARBA00023004"/>
    </source>
</evidence>
<evidence type="ECO:0000256" key="7">
    <source>
        <dbReference type="ARBA" id="ARBA00022723"/>
    </source>
</evidence>
<dbReference type="RefSeq" id="WP_418655001.1">
    <property type="nucleotide sequence ID" value="NZ_CP016379.1"/>
</dbReference>
<dbReference type="InterPro" id="IPR020612">
    <property type="entry name" value="Methylthiotransferase_CS"/>
</dbReference>